<keyword evidence="2" id="KW-0812">Transmembrane</keyword>
<keyword evidence="5" id="KW-1185">Reference proteome</keyword>
<dbReference type="OrthoDB" id="1378at2759"/>
<evidence type="ECO:0000313" key="5">
    <source>
        <dbReference type="Proteomes" id="UP000023152"/>
    </source>
</evidence>
<proteinExistence type="inferred from homology"/>
<dbReference type="Proteomes" id="UP000023152">
    <property type="component" value="Unassembled WGS sequence"/>
</dbReference>
<evidence type="ECO:0000256" key="1">
    <source>
        <dbReference type="ARBA" id="ARBA00010893"/>
    </source>
</evidence>
<name>X6NSA2_RETFI</name>
<evidence type="ECO:0000259" key="3">
    <source>
        <dbReference type="Pfam" id="PF13012"/>
    </source>
</evidence>
<sequence>MELKVAKEKTDQVFVELPFKVYSEPAERLTTDHVIRNKDIATKGSQIVPAFDEMKNAMVSLQQRIQLLIEYLNAVESKKVAPNREVLELIQGVTNRLPTMSSEKFSDDFSTVLFLEKMIYIYIHISKICIGIFLFVCDIKELSTGMIMTYLAAMTKAAAKVNDTFDLFELTSDGRGGRSRGMRRFG</sequence>
<accession>X6NSA2</accession>
<organism evidence="4 5">
    <name type="scientific">Reticulomyxa filosa</name>
    <dbReference type="NCBI Taxonomy" id="46433"/>
    <lineage>
        <taxon>Eukaryota</taxon>
        <taxon>Sar</taxon>
        <taxon>Rhizaria</taxon>
        <taxon>Retaria</taxon>
        <taxon>Foraminifera</taxon>
        <taxon>Monothalamids</taxon>
        <taxon>Reticulomyxidae</taxon>
        <taxon>Reticulomyxa</taxon>
    </lineage>
</organism>
<dbReference type="InterPro" id="IPR024969">
    <property type="entry name" value="EIF3F/CSN6-like_C"/>
</dbReference>
<feature type="domain" description="EIF3F/CSN6-like C-terminal" evidence="3">
    <location>
        <begin position="26"/>
        <end position="111"/>
    </location>
</feature>
<dbReference type="Pfam" id="PF13012">
    <property type="entry name" value="MitMem_reg"/>
    <property type="match status" value="1"/>
</dbReference>
<gene>
    <name evidence="4" type="ORF">RFI_08518</name>
</gene>
<keyword evidence="2" id="KW-0472">Membrane</keyword>
<dbReference type="PANTHER" id="PTHR10540">
    <property type="entry name" value="EUKARYOTIC TRANSLATION INITIATION FACTOR 3 SUBUNIT F-RELATED"/>
    <property type="match status" value="1"/>
</dbReference>
<dbReference type="AlphaFoldDB" id="X6NSA2"/>
<feature type="transmembrane region" description="Helical" evidence="2">
    <location>
        <begin position="119"/>
        <end position="139"/>
    </location>
</feature>
<keyword evidence="2" id="KW-1133">Transmembrane helix</keyword>
<evidence type="ECO:0000313" key="4">
    <source>
        <dbReference type="EMBL" id="ETO28614.1"/>
    </source>
</evidence>
<dbReference type="GO" id="GO:0008180">
    <property type="term" value="C:COP9 signalosome"/>
    <property type="evidence" value="ECO:0007669"/>
    <property type="project" value="TreeGrafter"/>
</dbReference>
<protein>
    <submittedName>
        <fullName evidence="4">COP9 signalosome, subunit CSN6</fullName>
    </submittedName>
</protein>
<dbReference type="PANTHER" id="PTHR10540:SF8">
    <property type="entry name" value="COP9 SIGNALOSOME COMPLEX SUBUNIT 6"/>
    <property type="match status" value="1"/>
</dbReference>
<evidence type="ECO:0000256" key="2">
    <source>
        <dbReference type="SAM" id="Phobius"/>
    </source>
</evidence>
<comment type="caution">
    <text evidence="4">The sequence shown here is derived from an EMBL/GenBank/DDBJ whole genome shotgun (WGS) entry which is preliminary data.</text>
</comment>
<comment type="similarity">
    <text evidence="1">Belongs to the peptidase M67A family. CSN6 subfamily.</text>
</comment>
<reference evidence="4 5" key="1">
    <citation type="journal article" date="2013" name="Curr. Biol.">
        <title>The Genome of the Foraminiferan Reticulomyxa filosa.</title>
        <authorList>
            <person name="Glockner G."/>
            <person name="Hulsmann N."/>
            <person name="Schleicher M."/>
            <person name="Noegel A.A."/>
            <person name="Eichinger L."/>
            <person name="Gallinger C."/>
            <person name="Pawlowski J."/>
            <person name="Sierra R."/>
            <person name="Euteneuer U."/>
            <person name="Pillet L."/>
            <person name="Moustafa A."/>
            <person name="Platzer M."/>
            <person name="Groth M."/>
            <person name="Szafranski K."/>
            <person name="Schliwa M."/>
        </authorList>
    </citation>
    <scope>NUCLEOTIDE SEQUENCE [LARGE SCALE GENOMIC DNA]</scope>
</reference>
<dbReference type="EMBL" id="ASPP01006568">
    <property type="protein sequence ID" value="ETO28614.1"/>
    <property type="molecule type" value="Genomic_DNA"/>
</dbReference>